<sequence>MIKMKISNREKILLGVLLCLIILFSYQKFIYSNQRAKIETLKAEKNDYLDKVNKLDILVENMPKKEADTKILNAKIQDKSLKLYPKIIQEKIIIELDTLMNDSKIIGSINFSEITNQPIEMKVDEKEKEKISSDMSNLSDEYNTLEGIKKEEKKEDVKSESKKLSTEPIEELKVTLSFSGKYEEVMSFIKSLEAYSKKVAVTTINLSQSNIENINGTASLEFFAIPKLGLEDAEYLRWDLNNEYGKTNIFDSSLNVDLAKTVEDINIGKEESFDFVASLKPISSDLPTMMFGKSKDSDRKTYVYADNHEEENLEIYLTKSGDKYYYKYKTSKNSYPSDFNGEGIEFNPSLGNINIKIFSSKRTGESDLSGANIKIFNKSGLNVLVNIEGEDSLRPRVKVSSEGGNVDIKKN</sequence>
<accession>A0ABS6C5R6</accession>
<reference evidence="2 3" key="1">
    <citation type="submission" date="2021-06" db="EMBL/GenBank/DDBJ databases">
        <title>Clostridia strains as spoilage organisms.</title>
        <authorList>
            <person name="Wambui J."/>
            <person name="Stephan R."/>
            <person name="Stevens M.J.A."/>
        </authorList>
    </citation>
    <scope>NUCLEOTIDE SEQUENCE [LARGE SCALE GENOMIC DNA]</scope>
    <source>
        <strain evidence="2 3">CM013</strain>
    </source>
</reference>
<proteinExistence type="predicted"/>
<feature type="coiled-coil region" evidence="1">
    <location>
        <begin position="31"/>
        <end position="58"/>
    </location>
</feature>
<organism evidence="2 3">
    <name type="scientific">Clostridium algidicarnis</name>
    <dbReference type="NCBI Taxonomy" id="37659"/>
    <lineage>
        <taxon>Bacteria</taxon>
        <taxon>Bacillati</taxon>
        <taxon>Bacillota</taxon>
        <taxon>Clostridia</taxon>
        <taxon>Eubacteriales</taxon>
        <taxon>Clostridiaceae</taxon>
        <taxon>Clostridium</taxon>
    </lineage>
</organism>
<evidence type="ECO:0000313" key="2">
    <source>
        <dbReference type="EMBL" id="MBU3220790.1"/>
    </source>
</evidence>
<gene>
    <name evidence="2" type="ORF">KPL27_11925</name>
</gene>
<dbReference type="RefSeq" id="WP_216132671.1">
    <property type="nucleotide sequence ID" value="NZ_JAHLDG010000021.1"/>
</dbReference>
<keyword evidence="3" id="KW-1185">Reference proteome</keyword>
<comment type="caution">
    <text evidence="2">The sequence shown here is derived from an EMBL/GenBank/DDBJ whole genome shotgun (WGS) entry which is preliminary data.</text>
</comment>
<protein>
    <recommendedName>
        <fullName evidence="4">Type IV pilus assembly protein PilO</fullName>
    </recommendedName>
</protein>
<evidence type="ECO:0000313" key="3">
    <source>
        <dbReference type="Proteomes" id="UP000740830"/>
    </source>
</evidence>
<evidence type="ECO:0008006" key="4">
    <source>
        <dbReference type="Google" id="ProtNLM"/>
    </source>
</evidence>
<evidence type="ECO:0000256" key="1">
    <source>
        <dbReference type="SAM" id="Coils"/>
    </source>
</evidence>
<dbReference type="EMBL" id="JAHLDG010000021">
    <property type="protein sequence ID" value="MBU3220790.1"/>
    <property type="molecule type" value="Genomic_DNA"/>
</dbReference>
<feature type="coiled-coil region" evidence="1">
    <location>
        <begin position="121"/>
        <end position="155"/>
    </location>
</feature>
<dbReference type="Proteomes" id="UP000740830">
    <property type="component" value="Unassembled WGS sequence"/>
</dbReference>
<keyword evidence="1" id="KW-0175">Coiled coil</keyword>
<name>A0ABS6C5R6_9CLOT</name>